<dbReference type="InterPro" id="IPR019587">
    <property type="entry name" value="Polyketide_cyclase/dehydratase"/>
</dbReference>
<dbReference type="InterPro" id="IPR010499">
    <property type="entry name" value="AraC_E-bd"/>
</dbReference>
<evidence type="ECO:0000259" key="1">
    <source>
        <dbReference type="SMART" id="SM00871"/>
    </source>
</evidence>
<dbReference type="CDD" id="cd07818">
    <property type="entry name" value="SRPBCC_1"/>
    <property type="match status" value="1"/>
</dbReference>
<name>A0A518CKR9_9PLAN</name>
<dbReference type="SUPFAM" id="SSF55961">
    <property type="entry name" value="Bet v1-like"/>
    <property type="match status" value="1"/>
</dbReference>
<dbReference type="KEGG" id="plon:Pla110_15420"/>
<dbReference type="Gene3D" id="3.20.80.10">
    <property type="entry name" value="Regulatory factor, effector binding domain"/>
    <property type="match status" value="1"/>
</dbReference>
<dbReference type="RefSeq" id="WP_197440567.1">
    <property type="nucleotide sequence ID" value="NZ_CP036281.1"/>
</dbReference>
<dbReference type="InterPro" id="IPR023393">
    <property type="entry name" value="START-like_dom_sf"/>
</dbReference>
<keyword evidence="3" id="KW-1185">Reference proteome</keyword>
<sequence>MPKFHVTRSIEIDASPEKVFGVVSDFNTWPKWSPWLIAEPEAKVTISSESNSVGSTYAWDGDVTGAGELQWQKLDGPNYIESEIRFLRPMKSVSKVSFNIESVGSGSRIHWNMDGSLPWFLFWMVGMMNGWIGSDYDRGLKMLKEWIETGHINSRVIVHGKDIVESIRMVGVRRTCTFDKMMSVMEDAIVELHHKLETAGIRDHGLMMTVYHRFNMKKQETEFTIGYTIPDSETAPDDLDEWSTLATPAYYIEHIGSYEHLGNAWSTGQTHLRNKKLKASKTSPFEIYRNSPSETDEKDLVTDVYMPLK</sequence>
<reference evidence="2 3" key="1">
    <citation type="submission" date="2019-02" db="EMBL/GenBank/DDBJ databases">
        <title>Deep-cultivation of Planctomycetes and their phenomic and genomic characterization uncovers novel biology.</title>
        <authorList>
            <person name="Wiegand S."/>
            <person name="Jogler M."/>
            <person name="Boedeker C."/>
            <person name="Pinto D."/>
            <person name="Vollmers J."/>
            <person name="Rivas-Marin E."/>
            <person name="Kohn T."/>
            <person name="Peeters S.H."/>
            <person name="Heuer A."/>
            <person name="Rast P."/>
            <person name="Oberbeckmann S."/>
            <person name="Bunk B."/>
            <person name="Jeske O."/>
            <person name="Meyerdierks A."/>
            <person name="Storesund J.E."/>
            <person name="Kallscheuer N."/>
            <person name="Luecker S."/>
            <person name="Lage O.M."/>
            <person name="Pohl T."/>
            <person name="Merkel B.J."/>
            <person name="Hornburger P."/>
            <person name="Mueller R.-W."/>
            <person name="Bruemmer F."/>
            <person name="Labrenz M."/>
            <person name="Spormann A.M."/>
            <person name="Op den Camp H."/>
            <person name="Overmann J."/>
            <person name="Amann R."/>
            <person name="Jetten M.S.M."/>
            <person name="Mascher T."/>
            <person name="Medema M.H."/>
            <person name="Devos D.P."/>
            <person name="Kaster A.-K."/>
            <person name="Ovreas L."/>
            <person name="Rohde M."/>
            <person name="Galperin M.Y."/>
            <person name="Jogler C."/>
        </authorList>
    </citation>
    <scope>NUCLEOTIDE SEQUENCE [LARGE SCALE GENOMIC DNA]</scope>
    <source>
        <strain evidence="2 3">Pla110</strain>
    </source>
</reference>
<evidence type="ECO:0000313" key="2">
    <source>
        <dbReference type="EMBL" id="QDU79823.1"/>
    </source>
</evidence>
<accession>A0A518CKR9</accession>
<dbReference type="Pfam" id="PF10604">
    <property type="entry name" value="Polyketide_cyc2"/>
    <property type="match status" value="1"/>
</dbReference>
<dbReference type="SMART" id="SM00871">
    <property type="entry name" value="AraC_E_bind"/>
    <property type="match status" value="1"/>
</dbReference>
<evidence type="ECO:0000313" key="3">
    <source>
        <dbReference type="Proteomes" id="UP000317178"/>
    </source>
</evidence>
<proteinExistence type="predicted"/>
<dbReference type="Proteomes" id="UP000317178">
    <property type="component" value="Chromosome"/>
</dbReference>
<dbReference type="EMBL" id="CP036281">
    <property type="protein sequence ID" value="QDU79823.1"/>
    <property type="molecule type" value="Genomic_DNA"/>
</dbReference>
<protein>
    <submittedName>
        <fullName evidence="2">Bacterial transcription activator, effector binding domain</fullName>
    </submittedName>
</protein>
<organism evidence="2 3">
    <name type="scientific">Polystyrenella longa</name>
    <dbReference type="NCBI Taxonomy" id="2528007"/>
    <lineage>
        <taxon>Bacteria</taxon>
        <taxon>Pseudomonadati</taxon>
        <taxon>Planctomycetota</taxon>
        <taxon>Planctomycetia</taxon>
        <taxon>Planctomycetales</taxon>
        <taxon>Planctomycetaceae</taxon>
        <taxon>Polystyrenella</taxon>
    </lineage>
</organism>
<feature type="domain" description="AraC effector-binding" evidence="1">
    <location>
        <begin position="159"/>
        <end position="309"/>
    </location>
</feature>
<dbReference type="SUPFAM" id="SSF55136">
    <property type="entry name" value="Probable bacterial effector-binding domain"/>
    <property type="match status" value="1"/>
</dbReference>
<dbReference type="AlphaFoldDB" id="A0A518CKR9"/>
<dbReference type="Gene3D" id="3.30.530.20">
    <property type="match status" value="1"/>
</dbReference>
<dbReference type="Pfam" id="PF06445">
    <property type="entry name" value="GyrI-like"/>
    <property type="match status" value="1"/>
</dbReference>
<dbReference type="InterPro" id="IPR029442">
    <property type="entry name" value="GyrI-like"/>
</dbReference>
<dbReference type="InterPro" id="IPR011256">
    <property type="entry name" value="Reg_factor_effector_dom_sf"/>
</dbReference>
<gene>
    <name evidence="2" type="ORF">Pla110_15420</name>
</gene>